<accession>A0A1N7FKI4</accession>
<keyword evidence="3" id="KW-1185">Reference proteome</keyword>
<dbReference type="InterPro" id="IPR036913">
    <property type="entry name" value="YegP-like_sf"/>
</dbReference>
<feature type="region of interest" description="Disordered" evidence="1">
    <location>
        <begin position="85"/>
        <end position="218"/>
    </location>
</feature>
<feature type="compositionally biased region" description="Low complexity" evidence="1">
    <location>
        <begin position="204"/>
        <end position="218"/>
    </location>
</feature>
<proteinExistence type="predicted"/>
<feature type="compositionally biased region" description="Low complexity" evidence="1">
    <location>
        <begin position="177"/>
        <end position="187"/>
    </location>
</feature>
<protein>
    <recommendedName>
        <fullName evidence="4">DUF1508 domain-containing protein</fullName>
    </recommendedName>
</protein>
<sequence length="218" mass="23052">MNSYFFEIIERASDRYSWILVLHREGRRQVIARAYRDYRSPRKAARAAEALQKAVGGAEIVYAYPPTPDYSFQILRDVLPLPVGSAKSAEGHLSQSPQSSITQSPAISQRSATSRAARMDDGAPTRFGVGEGKHAPAPAGAPARPEAGEREAAASVGAPARPEAGEGETAPTRIDDAAPAAGAVLAKEPAKDKAARPRKQQTSPAPRGRGAARATTQS</sequence>
<dbReference type="AlphaFoldDB" id="A0A1N7FKI4"/>
<feature type="compositionally biased region" description="Low complexity" evidence="1">
    <location>
        <begin position="94"/>
        <end position="109"/>
    </location>
</feature>
<evidence type="ECO:0008006" key="4">
    <source>
        <dbReference type="Google" id="ProtNLM"/>
    </source>
</evidence>
<dbReference type="EMBL" id="FTNF01000039">
    <property type="protein sequence ID" value="SIS00746.1"/>
    <property type="molecule type" value="Genomic_DNA"/>
</dbReference>
<dbReference type="SUPFAM" id="SSF160113">
    <property type="entry name" value="YegP-like"/>
    <property type="match status" value="1"/>
</dbReference>
<organism evidence="2 3">
    <name type="scientific">Micromonospora avicenniae</name>
    <dbReference type="NCBI Taxonomy" id="1198245"/>
    <lineage>
        <taxon>Bacteria</taxon>
        <taxon>Bacillati</taxon>
        <taxon>Actinomycetota</taxon>
        <taxon>Actinomycetes</taxon>
        <taxon>Micromonosporales</taxon>
        <taxon>Micromonosporaceae</taxon>
        <taxon>Micromonospora</taxon>
    </lineage>
</organism>
<name>A0A1N7FKI4_9ACTN</name>
<reference evidence="2 3" key="1">
    <citation type="submission" date="2017-01" db="EMBL/GenBank/DDBJ databases">
        <authorList>
            <person name="Mah S.A."/>
            <person name="Swanson W.J."/>
            <person name="Moy G.W."/>
            <person name="Vacquier V.D."/>
        </authorList>
    </citation>
    <scope>NUCLEOTIDE SEQUENCE [LARGE SCALE GENOMIC DNA]</scope>
    <source>
        <strain evidence="2 3">DSM 45758</strain>
    </source>
</reference>
<evidence type="ECO:0000313" key="2">
    <source>
        <dbReference type="EMBL" id="SIS00746.1"/>
    </source>
</evidence>
<gene>
    <name evidence="2" type="ORF">SAMN05444858_1399</name>
</gene>
<dbReference type="Proteomes" id="UP000186004">
    <property type="component" value="Unassembled WGS sequence"/>
</dbReference>
<dbReference type="RefSeq" id="WP_139338227.1">
    <property type="nucleotide sequence ID" value="NZ_FTNF01000039.1"/>
</dbReference>
<feature type="compositionally biased region" description="Low complexity" evidence="1">
    <location>
        <begin position="135"/>
        <end position="145"/>
    </location>
</feature>
<evidence type="ECO:0000313" key="3">
    <source>
        <dbReference type="Proteomes" id="UP000186004"/>
    </source>
</evidence>
<dbReference type="STRING" id="1198245.SAMN05444858_1399"/>
<evidence type="ECO:0000256" key="1">
    <source>
        <dbReference type="SAM" id="MobiDB-lite"/>
    </source>
</evidence>